<evidence type="ECO:0000256" key="3">
    <source>
        <dbReference type="ARBA" id="ARBA00022679"/>
    </source>
</evidence>
<dbReference type="SUPFAM" id="SSF55083">
    <property type="entry name" value="6-hydroxymethyl-7,8-dihydropterin pyrophosphokinase, HPPK"/>
    <property type="match status" value="1"/>
</dbReference>
<protein>
    <recommendedName>
        <fullName evidence="2">2-amino-4-hydroxy-6-hydroxymethyldihydropteridine diphosphokinase</fullName>
        <ecNumber evidence="2">2.7.6.3</ecNumber>
    </recommendedName>
</protein>
<comment type="pathway">
    <text evidence="1">Cofactor biosynthesis; tetrahydrofolate biosynthesis; 2-amino-4-hydroxy-6-hydroxymethyl-7,8-dihydropteridine diphosphate from 7,8-dihydroneopterin triphosphate: step 4/4.</text>
</comment>
<dbReference type="PANTHER" id="PTHR43071">
    <property type="entry name" value="2-AMINO-4-HYDROXY-6-HYDROXYMETHYLDIHYDROPTERIDINE PYROPHOSPHOKINASE"/>
    <property type="match status" value="1"/>
</dbReference>
<keyword evidence="4" id="KW-0547">Nucleotide-binding</keyword>
<dbReference type="GO" id="GO:0005524">
    <property type="term" value="F:ATP binding"/>
    <property type="evidence" value="ECO:0007669"/>
    <property type="project" value="UniProtKB-KW"/>
</dbReference>
<dbReference type="GO" id="GO:0003848">
    <property type="term" value="F:2-amino-4-hydroxy-6-hydroxymethyldihydropteridine diphosphokinase activity"/>
    <property type="evidence" value="ECO:0007669"/>
    <property type="project" value="UniProtKB-EC"/>
</dbReference>
<keyword evidence="3 9" id="KW-0808">Transferase</keyword>
<accession>A0A3B1AUP5</accession>
<evidence type="ECO:0000256" key="6">
    <source>
        <dbReference type="ARBA" id="ARBA00022840"/>
    </source>
</evidence>
<proteinExistence type="predicted"/>
<evidence type="ECO:0000256" key="2">
    <source>
        <dbReference type="ARBA" id="ARBA00013253"/>
    </source>
</evidence>
<keyword evidence="6" id="KW-0067">ATP-binding</keyword>
<dbReference type="Gene3D" id="3.30.70.560">
    <property type="entry name" value="7,8-Dihydro-6-hydroxymethylpterin-pyrophosphokinase HPPK"/>
    <property type="match status" value="1"/>
</dbReference>
<name>A0A3B1AUP5_9ZZZZ</name>
<dbReference type="AlphaFoldDB" id="A0A3B1AUP5"/>
<evidence type="ECO:0000256" key="7">
    <source>
        <dbReference type="ARBA" id="ARBA00022909"/>
    </source>
</evidence>
<gene>
    <name evidence="9" type="ORF">MNBD_GAMMA19-2156</name>
</gene>
<dbReference type="CDD" id="cd00483">
    <property type="entry name" value="HPPK"/>
    <property type="match status" value="1"/>
</dbReference>
<evidence type="ECO:0000313" key="9">
    <source>
        <dbReference type="EMBL" id="VAX03534.1"/>
    </source>
</evidence>
<keyword evidence="5 9" id="KW-0418">Kinase</keyword>
<evidence type="ECO:0000256" key="4">
    <source>
        <dbReference type="ARBA" id="ARBA00022741"/>
    </source>
</evidence>
<feature type="domain" description="7,8-dihydro-6-hydroxymethylpterin-pyrophosphokinase" evidence="8">
    <location>
        <begin position="21"/>
        <end position="146"/>
    </location>
</feature>
<dbReference type="InterPro" id="IPR000550">
    <property type="entry name" value="Hppk"/>
</dbReference>
<dbReference type="EC" id="2.7.6.3" evidence="2"/>
<dbReference type="GO" id="GO:0046654">
    <property type="term" value="P:tetrahydrofolate biosynthetic process"/>
    <property type="evidence" value="ECO:0007669"/>
    <property type="project" value="UniProtKB-UniPathway"/>
</dbReference>
<dbReference type="UniPathway" id="UPA00077">
    <property type="reaction ID" value="UER00155"/>
</dbReference>
<evidence type="ECO:0000256" key="5">
    <source>
        <dbReference type="ARBA" id="ARBA00022777"/>
    </source>
</evidence>
<dbReference type="EMBL" id="UOFV01000407">
    <property type="protein sequence ID" value="VAX03534.1"/>
    <property type="molecule type" value="Genomic_DNA"/>
</dbReference>
<dbReference type="GO" id="GO:0046656">
    <property type="term" value="P:folic acid biosynthetic process"/>
    <property type="evidence" value="ECO:0007669"/>
    <property type="project" value="UniProtKB-KW"/>
</dbReference>
<keyword evidence="7" id="KW-0289">Folate biosynthesis</keyword>
<dbReference type="GO" id="GO:0016301">
    <property type="term" value="F:kinase activity"/>
    <property type="evidence" value="ECO:0007669"/>
    <property type="project" value="UniProtKB-KW"/>
</dbReference>
<dbReference type="InterPro" id="IPR035907">
    <property type="entry name" value="Hppk_sf"/>
</dbReference>
<organism evidence="9">
    <name type="scientific">hydrothermal vent metagenome</name>
    <dbReference type="NCBI Taxonomy" id="652676"/>
    <lineage>
        <taxon>unclassified sequences</taxon>
        <taxon>metagenomes</taxon>
        <taxon>ecological metagenomes</taxon>
    </lineage>
</organism>
<sequence length="178" mass="20514">MLGMWVSLLKEVQETDMPRVFVGIGSNIERERSVRAGVANLRRQYCEMQLSSVYESDAVGFDGDVFYNLVAAFDTDDSVEQVVAGLAYIEDQNGRVRSGERFVARTLDLDLLLYGDEIITTDNYHVPRDEILRYAFVLWPLAEMVPDDIHPEVGESYATLWKKFDKRNQLLRPIPFKW</sequence>
<evidence type="ECO:0000259" key="8">
    <source>
        <dbReference type="Pfam" id="PF01288"/>
    </source>
</evidence>
<dbReference type="PANTHER" id="PTHR43071:SF2">
    <property type="entry name" value="2-AMINO-4-HYDROXY-6-HYDROXYMETHYLDIHYDROPTERIDINE PYROPHOSPHOKINASE"/>
    <property type="match status" value="1"/>
</dbReference>
<reference evidence="9" key="1">
    <citation type="submission" date="2018-06" db="EMBL/GenBank/DDBJ databases">
        <authorList>
            <person name="Zhirakovskaya E."/>
        </authorList>
    </citation>
    <scope>NUCLEOTIDE SEQUENCE</scope>
</reference>
<dbReference type="NCBIfam" id="TIGR01498">
    <property type="entry name" value="folK"/>
    <property type="match status" value="1"/>
</dbReference>
<dbReference type="Pfam" id="PF01288">
    <property type="entry name" value="HPPK"/>
    <property type="match status" value="1"/>
</dbReference>
<evidence type="ECO:0000256" key="1">
    <source>
        <dbReference type="ARBA" id="ARBA00005051"/>
    </source>
</evidence>